<organism evidence="1 2">
    <name type="scientific">Rotaria sordida</name>
    <dbReference type="NCBI Taxonomy" id="392033"/>
    <lineage>
        <taxon>Eukaryota</taxon>
        <taxon>Metazoa</taxon>
        <taxon>Spiralia</taxon>
        <taxon>Gnathifera</taxon>
        <taxon>Rotifera</taxon>
        <taxon>Eurotatoria</taxon>
        <taxon>Bdelloidea</taxon>
        <taxon>Philodinida</taxon>
        <taxon>Philodinidae</taxon>
        <taxon>Rotaria</taxon>
    </lineage>
</organism>
<sequence>MTWNTNDTDVDLQVIEPTGEACYYSHKNTAIG</sequence>
<dbReference type="AlphaFoldDB" id="A0A815G965"/>
<protein>
    <submittedName>
        <fullName evidence="1">Uncharacterized protein</fullName>
    </submittedName>
</protein>
<comment type="caution">
    <text evidence="1">The sequence shown here is derived from an EMBL/GenBank/DDBJ whole genome shotgun (WGS) entry which is preliminary data.</text>
</comment>
<proteinExistence type="predicted"/>
<evidence type="ECO:0000313" key="2">
    <source>
        <dbReference type="Proteomes" id="UP000663864"/>
    </source>
</evidence>
<reference evidence="1" key="1">
    <citation type="submission" date="2021-02" db="EMBL/GenBank/DDBJ databases">
        <authorList>
            <person name="Nowell W R."/>
        </authorList>
    </citation>
    <scope>NUCLEOTIDE SEQUENCE</scope>
</reference>
<feature type="non-terminal residue" evidence="1">
    <location>
        <position position="32"/>
    </location>
</feature>
<dbReference type="EMBL" id="CAJNOT010002690">
    <property type="protein sequence ID" value="CAF1336335.1"/>
    <property type="molecule type" value="Genomic_DNA"/>
</dbReference>
<gene>
    <name evidence="1" type="ORF">ZHD862_LOCUS29809</name>
</gene>
<name>A0A815G965_9BILA</name>
<accession>A0A815G965</accession>
<evidence type="ECO:0000313" key="1">
    <source>
        <dbReference type="EMBL" id="CAF1336335.1"/>
    </source>
</evidence>
<dbReference type="Proteomes" id="UP000663864">
    <property type="component" value="Unassembled WGS sequence"/>
</dbReference>